<evidence type="ECO:0000313" key="3">
    <source>
        <dbReference type="Proteomes" id="UP000244092"/>
    </source>
</evidence>
<dbReference type="SUPFAM" id="SSF53474">
    <property type="entry name" value="alpha/beta-Hydrolases"/>
    <property type="match status" value="1"/>
</dbReference>
<dbReference type="EMBL" id="QBKU01000021">
    <property type="protein sequence ID" value="PTX61347.1"/>
    <property type="molecule type" value="Genomic_DNA"/>
</dbReference>
<dbReference type="PRINTS" id="PR00111">
    <property type="entry name" value="ABHYDROLASE"/>
</dbReference>
<dbReference type="GO" id="GO:0016020">
    <property type="term" value="C:membrane"/>
    <property type="evidence" value="ECO:0007669"/>
    <property type="project" value="TreeGrafter"/>
</dbReference>
<comment type="caution">
    <text evidence="2">The sequence shown here is derived from an EMBL/GenBank/DDBJ whole genome shotgun (WGS) entry which is preliminary data.</text>
</comment>
<evidence type="ECO:0000313" key="2">
    <source>
        <dbReference type="EMBL" id="PTX61347.1"/>
    </source>
</evidence>
<dbReference type="InterPro" id="IPR050266">
    <property type="entry name" value="AB_hydrolase_sf"/>
</dbReference>
<dbReference type="Proteomes" id="UP000244092">
    <property type="component" value="Unassembled WGS sequence"/>
</dbReference>
<name>A0A2T6BZD3_9RHOB</name>
<dbReference type="InterPro" id="IPR029058">
    <property type="entry name" value="AB_hydrolase_fold"/>
</dbReference>
<dbReference type="OrthoDB" id="9804723at2"/>
<dbReference type="RefSeq" id="WP_025049974.1">
    <property type="nucleotide sequence ID" value="NZ_QBKU01000021.1"/>
</dbReference>
<reference evidence="2 3" key="1">
    <citation type="submission" date="2018-04" db="EMBL/GenBank/DDBJ databases">
        <title>Genomic Encyclopedia of Archaeal and Bacterial Type Strains, Phase II (KMG-II): from individual species to whole genera.</title>
        <authorList>
            <person name="Goeker M."/>
        </authorList>
    </citation>
    <scope>NUCLEOTIDE SEQUENCE [LARGE SCALE GENOMIC DNA]</scope>
    <source>
        <strain evidence="2 3">DSM 12244</strain>
    </source>
</reference>
<dbReference type="AlphaFoldDB" id="A0A2T6BZD3"/>
<gene>
    <name evidence="2" type="ORF">C8N31_12110</name>
</gene>
<feature type="domain" description="AB hydrolase-1" evidence="1">
    <location>
        <begin position="3"/>
        <end position="226"/>
    </location>
</feature>
<proteinExistence type="predicted"/>
<dbReference type="Pfam" id="PF00561">
    <property type="entry name" value="Abhydrolase_1"/>
    <property type="match status" value="1"/>
</dbReference>
<dbReference type="PANTHER" id="PTHR43798">
    <property type="entry name" value="MONOACYLGLYCEROL LIPASE"/>
    <property type="match status" value="1"/>
</dbReference>
<protein>
    <submittedName>
        <fullName evidence="2">Pimeloyl-ACP methyl ester carboxylesterase</fullName>
    </submittedName>
</protein>
<organism evidence="2 3">
    <name type="scientific">Sulfitobacter mediterraneus</name>
    <dbReference type="NCBI Taxonomy" id="83219"/>
    <lineage>
        <taxon>Bacteria</taxon>
        <taxon>Pseudomonadati</taxon>
        <taxon>Pseudomonadota</taxon>
        <taxon>Alphaproteobacteria</taxon>
        <taxon>Rhodobacterales</taxon>
        <taxon>Roseobacteraceae</taxon>
        <taxon>Sulfitobacter</taxon>
    </lineage>
</organism>
<sequence length="239" mass="26214">MTSVVFVHGFMGGSRQWQGQAEALPGFDVIALDLPGFGENAQLEALDSIAGYAEWALNELTERGVERFHLVGHSMGGMIVQEMVSQAPERIDRLVLYGTGATGVLPGRFETIGTSKRRARADGPKTTARRIAATWFLKREEADAYENCAAIAEKCSIRAILTGLDAMQGWSGVERLAAIQTKTLVIWGDLDRTYPWCQTEQLWQSIGGANLAVIPECAHAAHLEKPELFNSVLEEFFSN</sequence>
<dbReference type="Gene3D" id="3.40.50.1820">
    <property type="entry name" value="alpha/beta hydrolase"/>
    <property type="match status" value="1"/>
</dbReference>
<evidence type="ECO:0000259" key="1">
    <source>
        <dbReference type="Pfam" id="PF00561"/>
    </source>
</evidence>
<dbReference type="InterPro" id="IPR000073">
    <property type="entry name" value="AB_hydrolase_1"/>
</dbReference>
<accession>A0A2T6BZD3</accession>
<dbReference type="PANTHER" id="PTHR43798:SF33">
    <property type="entry name" value="HYDROLASE, PUTATIVE (AFU_ORTHOLOGUE AFUA_2G14860)-RELATED"/>
    <property type="match status" value="1"/>
</dbReference>